<dbReference type="Gene3D" id="1.10.10.10">
    <property type="entry name" value="Winged helix-like DNA-binding domain superfamily/Winged helix DNA-binding domain"/>
    <property type="match status" value="1"/>
</dbReference>
<evidence type="ECO:0000313" key="9">
    <source>
        <dbReference type="Proteomes" id="UP000198859"/>
    </source>
</evidence>
<proteinExistence type="inferred from homology"/>
<dbReference type="InterPro" id="IPR014284">
    <property type="entry name" value="RNA_pol_sigma-70_dom"/>
</dbReference>
<name>A0A1H1M4Q1_9ACTN</name>
<dbReference type="NCBIfam" id="TIGR02983">
    <property type="entry name" value="SigE-fam_strep"/>
    <property type="match status" value="1"/>
</dbReference>
<evidence type="ECO:0000256" key="3">
    <source>
        <dbReference type="ARBA" id="ARBA00023082"/>
    </source>
</evidence>
<dbReference type="GO" id="GO:0016987">
    <property type="term" value="F:sigma factor activity"/>
    <property type="evidence" value="ECO:0007669"/>
    <property type="project" value="UniProtKB-KW"/>
</dbReference>
<dbReference type="STRING" id="642780.SAMN04488570_0448"/>
<accession>A0A1H1M4Q1</accession>
<dbReference type="AlphaFoldDB" id="A0A1H1M4Q1"/>
<evidence type="ECO:0000259" key="7">
    <source>
        <dbReference type="Pfam" id="PF08281"/>
    </source>
</evidence>
<comment type="similarity">
    <text evidence="1">Belongs to the sigma-70 factor family. ECF subfamily.</text>
</comment>
<organism evidence="8 9">
    <name type="scientific">Nocardioides scoriae</name>
    <dbReference type="NCBI Taxonomy" id="642780"/>
    <lineage>
        <taxon>Bacteria</taxon>
        <taxon>Bacillati</taxon>
        <taxon>Actinomycetota</taxon>
        <taxon>Actinomycetes</taxon>
        <taxon>Propionibacteriales</taxon>
        <taxon>Nocardioidaceae</taxon>
        <taxon>Nocardioides</taxon>
    </lineage>
</organism>
<dbReference type="GO" id="GO:0003677">
    <property type="term" value="F:DNA binding"/>
    <property type="evidence" value="ECO:0007669"/>
    <property type="project" value="UniProtKB-KW"/>
</dbReference>
<keyword evidence="3" id="KW-0731">Sigma factor</keyword>
<keyword evidence="9" id="KW-1185">Reference proteome</keyword>
<keyword evidence="4" id="KW-0238">DNA-binding</keyword>
<dbReference type="InterPro" id="IPR036388">
    <property type="entry name" value="WH-like_DNA-bd_sf"/>
</dbReference>
<dbReference type="InterPro" id="IPR013249">
    <property type="entry name" value="RNA_pol_sigma70_r4_t2"/>
</dbReference>
<dbReference type="PANTHER" id="PTHR43133">
    <property type="entry name" value="RNA POLYMERASE ECF-TYPE SIGMA FACTO"/>
    <property type="match status" value="1"/>
</dbReference>
<gene>
    <name evidence="8" type="ORF">SAMN04488570_0448</name>
</gene>
<keyword evidence="2" id="KW-0805">Transcription regulation</keyword>
<dbReference type="InterPro" id="IPR007627">
    <property type="entry name" value="RNA_pol_sigma70_r2"/>
</dbReference>
<evidence type="ECO:0000256" key="2">
    <source>
        <dbReference type="ARBA" id="ARBA00023015"/>
    </source>
</evidence>
<keyword evidence="5" id="KW-0804">Transcription</keyword>
<dbReference type="NCBIfam" id="TIGR02937">
    <property type="entry name" value="sigma70-ECF"/>
    <property type="match status" value="1"/>
</dbReference>
<dbReference type="Pfam" id="PF08281">
    <property type="entry name" value="Sigma70_r4_2"/>
    <property type="match status" value="1"/>
</dbReference>
<evidence type="ECO:0000259" key="6">
    <source>
        <dbReference type="Pfam" id="PF04542"/>
    </source>
</evidence>
<dbReference type="CDD" id="cd06171">
    <property type="entry name" value="Sigma70_r4"/>
    <property type="match status" value="1"/>
</dbReference>
<feature type="domain" description="RNA polymerase sigma-70 region 2" evidence="6">
    <location>
        <begin position="21"/>
        <end position="81"/>
    </location>
</feature>
<evidence type="ECO:0000256" key="1">
    <source>
        <dbReference type="ARBA" id="ARBA00010641"/>
    </source>
</evidence>
<dbReference type="InterPro" id="IPR039425">
    <property type="entry name" value="RNA_pol_sigma-70-like"/>
</dbReference>
<dbReference type="PANTHER" id="PTHR43133:SF50">
    <property type="entry name" value="ECF RNA POLYMERASE SIGMA FACTOR SIGM"/>
    <property type="match status" value="1"/>
</dbReference>
<dbReference type="InterPro" id="IPR013324">
    <property type="entry name" value="RNA_pol_sigma_r3/r4-like"/>
</dbReference>
<evidence type="ECO:0000313" key="8">
    <source>
        <dbReference type="EMBL" id="SDR80989.1"/>
    </source>
</evidence>
<dbReference type="Pfam" id="PF04542">
    <property type="entry name" value="Sigma70_r2"/>
    <property type="match status" value="1"/>
</dbReference>
<dbReference type="EMBL" id="LT629757">
    <property type="protein sequence ID" value="SDR80989.1"/>
    <property type="molecule type" value="Genomic_DNA"/>
</dbReference>
<dbReference type="SUPFAM" id="SSF88946">
    <property type="entry name" value="Sigma2 domain of RNA polymerase sigma factors"/>
    <property type="match status" value="1"/>
</dbReference>
<dbReference type="RefSeq" id="WP_091725521.1">
    <property type="nucleotide sequence ID" value="NZ_LT629757.1"/>
</dbReference>
<reference evidence="9" key="1">
    <citation type="submission" date="2016-10" db="EMBL/GenBank/DDBJ databases">
        <authorList>
            <person name="Varghese N."/>
            <person name="Submissions S."/>
        </authorList>
    </citation>
    <scope>NUCLEOTIDE SEQUENCE [LARGE SCALE GENOMIC DNA]</scope>
    <source>
        <strain evidence="9">DSM 22127</strain>
    </source>
</reference>
<dbReference type="InterPro" id="IPR013325">
    <property type="entry name" value="RNA_pol_sigma_r2"/>
</dbReference>
<dbReference type="SUPFAM" id="SSF88659">
    <property type="entry name" value="Sigma3 and sigma4 domains of RNA polymerase sigma factors"/>
    <property type="match status" value="1"/>
</dbReference>
<evidence type="ECO:0000256" key="5">
    <source>
        <dbReference type="ARBA" id="ARBA00023163"/>
    </source>
</evidence>
<dbReference type="Proteomes" id="UP000198859">
    <property type="component" value="Chromosome I"/>
</dbReference>
<dbReference type="InterPro" id="IPR014325">
    <property type="entry name" value="RNA_pol_sigma-E_actinobac"/>
</dbReference>
<evidence type="ECO:0000256" key="4">
    <source>
        <dbReference type="ARBA" id="ARBA00023125"/>
    </source>
</evidence>
<sequence length="178" mass="19940">MTTSDEARHPVDADTALERLHDAHHRGLVRLGTLLLGDPGRAEEVVQDTWVELYRRWDRVGGRVDDVAAYLRQAVVNRCRSVGRHRGVVVRHRAEPTPDAGPADEAVLAEVRRDAVLAAVARLPRRQREVVVLRYYLDLSEREIARTLGISQGAVKSHASRGSAALRARLSEHLEELR</sequence>
<dbReference type="Gene3D" id="1.10.1740.10">
    <property type="match status" value="1"/>
</dbReference>
<feature type="domain" description="RNA polymerase sigma factor 70 region 4 type 2" evidence="7">
    <location>
        <begin position="114"/>
        <end position="166"/>
    </location>
</feature>
<protein>
    <submittedName>
        <fullName evidence="8">RNA polymerase sigma-70 factor, sigma-E family</fullName>
    </submittedName>
</protein>
<dbReference type="GO" id="GO:0006352">
    <property type="term" value="P:DNA-templated transcription initiation"/>
    <property type="evidence" value="ECO:0007669"/>
    <property type="project" value="InterPro"/>
</dbReference>